<reference evidence="1 2" key="1">
    <citation type="journal article" date="2019" name="Int. J. Syst. Evol. Microbiol.">
        <title>The Global Catalogue of Microorganisms (GCM) 10K type strain sequencing project: providing services to taxonomists for standard genome sequencing and annotation.</title>
        <authorList>
            <consortium name="The Broad Institute Genomics Platform"/>
            <consortium name="The Broad Institute Genome Sequencing Center for Infectious Disease"/>
            <person name="Wu L."/>
            <person name="Ma J."/>
        </authorList>
    </citation>
    <scope>NUCLEOTIDE SEQUENCE [LARGE SCALE GENOMIC DNA]</scope>
    <source>
        <strain evidence="1 2">JCM 16259</strain>
    </source>
</reference>
<sequence>MALGMVLIGVVTWDFPGPPIGKVVLFVGVPVALIVASRLWVGFGPDGLSIPGVLGRKRIPAEQVQSVSVAQRQVGTLPPTPSLVPQLHMADGSVRELKVLTEYLFVPGARKGFERGMREVAGTLGKPLVM</sequence>
<dbReference type="Proteomes" id="UP001500730">
    <property type="component" value="Unassembled WGS sequence"/>
</dbReference>
<evidence type="ECO:0000313" key="2">
    <source>
        <dbReference type="Proteomes" id="UP001500730"/>
    </source>
</evidence>
<accession>A0ABN3L0V8</accession>
<organism evidence="1 2">
    <name type="scientific">Terrabacter carboxydivorans</name>
    <dbReference type="NCBI Taxonomy" id="619730"/>
    <lineage>
        <taxon>Bacteria</taxon>
        <taxon>Bacillati</taxon>
        <taxon>Actinomycetota</taxon>
        <taxon>Actinomycetes</taxon>
        <taxon>Micrococcales</taxon>
        <taxon>Intrasporangiaceae</taxon>
        <taxon>Terrabacter</taxon>
    </lineage>
</organism>
<evidence type="ECO:0000313" key="1">
    <source>
        <dbReference type="EMBL" id="GAA2474066.1"/>
    </source>
</evidence>
<name>A0ABN3L0V8_9MICO</name>
<dbReference type="EMBL" id="BAAARE010000003">
    <property type="protein sequence ID" value="GAA2474066.1"/>
    <property type="molecule type" value="Genomic_DNA"/>
</dbReference>
<comment type="caution">
    <text evidence="1">The sequence shown here is derived from an EMBL/GenBank/DDBJ whole genome shotgun (WGS) entry which is preliminary data.</text>
</comment>
<keyword evidence="2" id="KW-1185">Reference proteome</keyword>
<gene>
    <name evidence="1" type="ORF">GCM10009858_09320</name>
</gene>
<protein>
    <submittedName>
        <fullName evidence="1">Uncharacterized protein</fullName>
    </submittedName>
</protein>
<proteinExistence type="predicted"/>